<accession>A0A9D4NH54</accession>
<keyword evidence="3" id="KW-1185">Reference proteome</keyword>
<gene>
    <name evidence="2" type="ORF">DPMN_018735</name>
</gene>
<keyword evidence="1" id="KW-0732">Signal</keyword>
<reference evidence="2" key="2">
    <citation type="submission" date="2020-11" db="EMBL/GenBank/DDBJ databases">
        <authorList>
            <person name="McCartney M.A."/>
            <person name="Auch B."/>
            <person name="Kono T."/>
            <person name="Mallez S."/>
            <person name="Becker A."/>
            <person name="Gohl D.M."/>
            <person name="Silverstein K.A.T."/>
            <person name="Koren S."/>
            <person name="Bechman K.B."/>
            <person name="Herman A."/>
            <person name="Abrahante J.E."/>
            <person name="Garbe J."/>
        </authorList>
    </citation>
    <scope>NUCLEOTIDE SEQUENCE</scope>
    <source>
        <strain evidence="2">Duluth1</strain>
        <tissue evidence="2">Whole animal</tissue>
    </source>
</reference>
<sequence>MIFLLLWNILLKVCSERVASDLPEQTLHDFLGQHYPHALSPIFQERGGTTTCCCCKCCCCFEWDTDRDGASPDAKVNKPKIGYVSKQLLLNGVNHRLLLRRQVHIISEQHIEVSHNYRKSLNACSICCIMTNLFHFSNSSGTSCLCPALNGTKVGLIKALLFEVLL</sequence>
<organism evidence="2 3">
    <name type="scientific">Dreissena polymorpha</name>
    <name type="common">Zebra mussel</name>
    <name type="synonym">Mytilus polymorpha</name>
    <dbReference type="NCBI Taxonomy" id="45954"/>
    <lineage>
        <taxon>Eukaryota</taxon>
        <taxon>Metazoa</taxon>
        <taxon>Spiralia</taxon>
        <taxon>Lophotrochozoa</taxon>
        <taxon>Mollusca</taxon>
        <taxon>Bivalvia</taxon>
        <taxon>Autobranchia</taxon>
        <taxon>Heteroconchia</taxon>
        <taxon>Euheterodonta</taxon>
        <taxon>Imparidentia</taxon>
        <taxon>Neoheterodontei</taxon>
        <taxon>Myida</taxon>
        <taxon>Dreissenoidea</taxon>
        <taxon>Dreissenidae</taxon>
        <taxon>Dreissena</taxon>
    </lineage>
</organism>
<comment type="caution">
    <text evidence="2">The sequence shown here is derived from an EMBL/GenBank/DDBJ whole genome shotgun (WGS) entry which is preliminary data.</text>
</comment>
<evidence type="ECO:0000313" key="2">
    <source>
        <dbReference type="EMBL" id="KAH3894578.1"/>
    </source>
</evidence>
<proteinExistence type="predicted"/>
<evidence type="ECO:0000256" key="1">
    <source>
        <dbReference type="SAM" id="SignalP"/>
    </source>
</evidence>
<protein>
    <submittedName>
        <fullName evidence="2">Uncharacterized protein</fullName>
    </submittedName>
</protein>
<reference evidence="2" key="1">
    <citation type="journal article" date="2019" name="bioRxiv">
        <title>The Genome of the Zebra Mussel, Dreissena polymorpha: A Resource for Invasive Species Research.</title>
        <authorList>
            <person name="McCartney M.A."/>
            <person name="Auch B."/>
            <person name="Kono T."/>
            <person name="Mallez S."/>
            <person name="Zhang Y."/>
            <person name="Obille A."/>
            <person name="Becker A."/>
            <person name="Abrahante J.E."/>
            <person name="Garbe J."/>
            <person name="Badalamenti J.P."/>
            <person name="Herman A."/>
            <person name="Mangelson H."/>
            <person name="Liachko I."/>
            <person name="Sullivan S."/>
            <person name="Sone E.D."/>
            <person name="Koren S."/>
            <person name="Silverstein K.A.T."/>
            <person name="Beckman K.B."/>
            <person name="Gohl D.M."/>
        </authorList>
    </citation>
    <scope>NUCLEOTIDE SEQUENCE</scope>
    <source>
        <strain evidence="2">Duluth1</strain>
        <tissue evidence="2">Whole animal</tissue>
    </source>
</reference>
<dbReference type="EMBL" id="JAIWYP010000001">
    <property type="protein sequence ID" value="KAH3894578.1"/>
    <property type="molecule type" value="Genomic_DNA"/>
</dbReference>
<name>A0A9D4NH54_DREPO</name>
<evidence type="ECO:0000313" key="3">
    <source>
        <dbReference type="Proteomes" id="UP000828390"/>
    </source>
</evidence>
<dbReference type="AlphaFoldDB" id="A0A9D4NH54"/>
<feature type="signal peptide" evidence="1">
    <location>
        <begin position="1"/>
        <end position="15"/>
    </location>
</feature>
<dbReference type="Proteomes" id="UP000828390">
    <property type="component" value="Unassembled WGS sequence"/>
</dbReference>
<feature type="chain" id="PRO_5039461118" evidence="1">
    <location>
        <begin position="16"/>
        <end position="166"/>
    </location>
</feature>